<dbReference type="Gene3D" id="1.10.10.10">
    <property type="entry name" value="Winged helix-like DNA-binding domain superfamily/Winged helix DNA-binding domain"/>
    <property type="match status" value="1"/>
</dbReference>
<keyword evidence="2" id="KW-1185">Reference proteome</keyword>
<organism evidence="1 2">
    <name type="scientific">Nibrella saemangeumensis</name>
    <dbReference type="NCBI Taxonomy" id="1084526"/>
    <lineage>
        <taxon>Bacteria</taxon>
        <taxon>Pseudomonadati</taxon>
        <taxon>Bacteroidota</taxon>
        <taxon>Cytophagia</taxon>
        <taxon>Cytophagales</taxon>
        <taxon>Spirosomataceae</taxon>
        <taxon>Nibrella</taxon>
    </lineage>
</organism>
<dbReference type="SUPFAM" id="SSF46689">
    <property type="entry name" value="Homeodomain-like"/>
    <property type="match status" value="1"/>
</dbReference>
<dbReference type="Proteomes" id="UP001501175">
    <property type="component" value="Unassembled WGS sequence"/>
</dbReference>
<dbReference type="Pfam" id="PF04255">
    <property type="entry name" value="DUF433"/>
    <property type="match status" value="1"/>
</dbReference>
<sequence>MKTDLITIDPETSGGVPLFAGSRVPLANLFDYLNSGTKTLQDFCEDYPTVDPQQLREFLLLVKKTFSNPDNIRQLDA</sequence>
<proteinExistence type="predicted"/>
<protein>
    <recommendedName>
        <fullName evidence="3">DUF433 domain-containing protein</fullName>
    </recommendedName>
</protein>
<evidence type="ECO:0008006" key="3">
    <source>
        <dbReference type="Google" id="ProtNLM"/>
    </source>
</evidence>
<dbReference type="InterPro" id="IPR009057">
    <property type="entry name" value="Homeodomain-like_sf"/>
</dbReference>
<gene>
    <name evidence="1" type="ORF">GCM10023189_17370</name>
</gene>
<dbReference type="EMBL" id="BAABHD010000022">
    <property type="protein sequence ID" value="GAA4453012.1"/>
    <property type="molecule type" value="Genomic_DNA"/>
</dbReference>
<dbReference type="RefSeq" id="WP_345242587.1">
    <property type="nucleotide sequence ID" value="NZ_BAABHD010000022.1"/>
</dbReference>
<comment type="caution">
    <text evidence="1">The sequence shown here is derived from an EMBL/GenBank/DDBJ whole genome shotgun (WGS) entry which is preliminary data.</text>
</comment>
<accession>A0ABP8MQL0</accession>
<dbReference type="InterPro" id="IPR036388">
    <property type="entry name" value="WH-like_DNA-bd_sf"/>
</dbReference>
<evidence type="ECO:0000313" key="2">
    <source>
        <dbReference type="Proteomes" id="UP001501175"/>
    </source>
</evidence>
<reference evidence="2" key="1">
    <citation type="journal article" date="2019" name="Int. J. Syst. Evol. Microbiol.">
        <title>The Global Catalogue of Microorganisms (GCM) 10K type strain sequencing project: providing services to taxonomists for standard genome sequencing and annotation.</title>
        <authorList>
            <consortium name="The Broad Institute Genomics Platform"/>
            <consortium name="The Broad Institute Genome Sequencing Center for Infectious Disease"/>
            <person name="Wu L."/>
            <person name="Ma J."/>
        </authorList>
    </citation>
    <scope>NUCLEOTIDE SEQUENCE [LARGE SCALE GENOMIC DNA]</scope>
    <source>
        <strain evidence="2">JCM 17927</strain>
    </source>
</reference>
<evidence type="ECO:0000313" key="1">
    <source>
        <dbReference type="EMBL" id="GAA4453012.1"/>
    </source>
</evidence>
<name>A0ABP8MQL0_9BACT</name>
<dbReference type="InterPro" id="IPR007367">
    <property type="entry name" value="DUF433"/>
</dbReference>